<accession>A0A4R5KPD4</accession>
<dbReference type="Proteomes" id="UP000295511">
    <property type="component" value="Unassembled WGS sequence"/>
</dbReference>
<feature type="compositionally biased region" description="Polar residues" evidence="2">
    <location>
        <begin position="219"/>
        <end position="236"/>
    </location>
</feature>
<gene>
    <name evidence="3" type="ORF">E1809_08860</name>
</gene>
<keyword evidence="1" id="KW-0560">Oxidoreductase</keyword>
<dbReference type="OrthoDB" id="9812555at2"/>
<dbReference type="InterPro" id="IPR029041">
    <property type="entry name" value="FAD-linked_oxidoreductase-like"/>
</dbReference>
<evidence type="ECO:0000313" key="4">
    <source>
        <dbReference type="Proteomes" id="UP000295511"/>
    </source>
</evidence>
<dbReference type="RefSeq" id="WP_133203874.1">
    <property type="nucleotide sequence ID" value="NZ_SMRU01000009.1"/>
</dbReference>
<dbReference type="AlphaFoldDB" id="A0A4R5KPD4"/>
<evidence type="ECO:0000313" key="3">
    <source>
        <dbReference type="EMBL" id="TDF96825.1"/>
    </source>
</evidence>
<comment type="caution">
    <text evidence="3">The sequence shown here is derived from an EMBL/GenBank/DDBJ whole genome shotgun (WGS) entry which is preliminary data.</text>
</comment>
<protein>
    <submittedName>
        <fullName evidence="3">Methylenetetrahydrofolate reductase</fullName>
    </submittedName>
</protein>
<evidence type="ECO:0000256" key="2">
    <source>
        <dbReference type="SAM" id="MobiDB-lite"/>
    </source>
</evidence>
<dbReference type="Gene3D" id="3.20.20.220">
    <property type="match status" value="1"/>
</dbReference>
<organism evidence="3 4">
    <name type="scientific">Arthrobacter terricola</name>
    <dbReference type="NCBI Taxonomy" id="2547396"/>
    <lineage>
        <taxon>Bacteria</taxon>
        <taxon>Bacillati</taxon>
        <taxon>Actinomycetota</taxon>
        <taxon>Actinomycetes</taxon>
        <taxon>Micrococcales</taxon>
        <taxon>Micrococcaceae</taxon>
        <taxon>Arthrobacter</taxon>
    </lineage>
</organism>
<evidence type="ECO:0000256" key="1">
    <source>
        <dbReference type="ARBA" id="ARBA00023002"/>
    </source>
</evidence>
<sequence>MEHLRFKIAPSPGIENMVKNFLPSGAEITISSLPVHGISATLDSAARLAGEGYRVVPHLPARMIPSISFLRNVLGSLTRSDIDRILVMAGDGAPEGPYIDSLHLMEDLTEFGGGTFKLGIVGHPEPHPHLPDSILLDALLAKQHLAADLTTQVCFDAGILRRYLERLRKDGIVLPVWASAPCPLKRDELIGAVSRTGVGASFRKISRMGPLAGGHSKTAHSTSSNSRLHSERNSPACTSILSTGSISRCL</sequence>
<feature type="region of interest" description="Disordered" evidence="2">
    <location>
        <begin position="209"/>
        <end position="236"/>
    </location>
</feature>
<name>A0A4R5KPD4_9MICC</name>
<dbReference type="SUPFAM" id="SSF51730">
    <property type="entry name" value="FAD-linked oxidoreductase"/>
    <property type="match status" value="1"/>
</dbReference>
<proteinExistence type="predicted"/>
<reference evidence="3 4" key="1">
    <citation type="submission" date="2019-03" db="EMBL/GenBank/DDBJ databases">
        <title>Whole genome sequence of Arthrobacter sp JH1-1.</title>
        <authorList>
            <person name="Trinh H.N."/>
        </authorList>
    </citation>
    <scope>NUCLEOTIDE SEQUENCE [LARGE SCALE GENOMIC DNA]</scope>
    <source>
        <strain evidence="3 4">JH1-1</strain>
    </source>
</reference>
<dbReference type="EMBL" id="SMRU01000009">
    <property type="protein sequence ID" value="TDF96825.1"/>
    <property type="molecule type" value="Genomic_DNA"/>
</dbReference>
<keyword evidence="4" id="KW-1185">Reference proteome</keyword>
<dbReference type="GO" id="GO:0016491">
    <property type="term" value="F:oxidoreductase activity"/>
    <property type="evidence" value="ECO:0007669"/>
    <property type="project" value="UniProtKB-KW"/>
</dbReference>